<evidence type="ECO:0000313" key="7">
    <source>
        <dbReference type="Proteomes" id="UP001219956"/>
    </source>
</evidence>
<keyword evidence="2" id="KW-0805">Transcription regulation</keyword>
<evidence type="ECO:0000256" key="1">
    <source>
        <dbReference type="ARBA" id="ARBA00009437"/>
    </source>
</evidence>
<dbReference type="Pfam" id="PF00126">
    <property type="entry name" value="HTH_1"/>
    <property type="match status" value="1"/>
</dbReference>
<sequence length="295" mass="32150">MHFDTSDLRLFVAAAEEGSLTAASQRCHLALAAVSKRIGKLEEQTGSTLFIRSKAGVALTPAGQVFLRHARSWLYDFQLLNAELQEHGRGFRGLVRLAANTNAMLGYLPEVVGDFLHHHRQVDVRIEEVLSVEVIRRVAEGRADIGIFAASVDAGHLECYPFRDDQLVVVMAHRHPLAAAGALVFEAVLEEDFIALDQQAAIQMFLNDKAQQLGKQMRVRVATRSFDAVCRFAQCGVGVGVVPRSAAGRFGDAANLAVVPLADAWAERRLHIAVRALDALPGYASQLVAHLRQGS</sequence>
<dbReference type="InterPro" id="IPR036390">
    <property type="entry name" value="WH_DNA-bd_sf"/>
</dbReference>
<keyword evidence="4" id="KW-0804">Transcription</keyword>
<dbReference type="EMBL" id="JAQQLF010000006">
    <property type="protein sequence ID" value="MDC7716705.1"/>
    <property type="molecule type" value="Genomic_DNA"/>
</dbReference>
<protein>
    <submittedName>
        <fullName evidence="6">LysR family transcriptional regulator</fullName>
    </submittedName>
</protein>
<keyword evidence="3" id="KW-0238">DNA-binding</keyword>
<feature type="domain" description="HTH lysR-type" evidence="5">
    <location>
        <begin position="3"/>
        <end position="60"/>
    </location>
</feature>
<dbReference type="SUPFAM" id="SSF46785">
    <property type="entry name" value="Winged helix' DNA-binding domain"/>
    <property type="match status" value="1"/>
</dbReference>
<dbReference type="Gene3D" id="1.10.10.10">
    <property type="entry name" value="Winged helix-like DNA-binding domain superfamily/Winged helix DNA-binding domain"/>
    <property type="match status" value="1"/>
</dbReference>
<evidence type="ECO:0000256" key="2">
    <source>
        <dbReference type="ARBA" id="ARBA00023015"/>
    </source>
</evidence>
<dbReference type="PANTHER" id="PTHR30419:SF2">
    <property type="entry name" value="LYSR FAMILY TRANSCRIPTIONAL REGULATOR"/>
    <property type="match status" value="1"/>
</dbReference>
<keyword evidence="7" id="KW-1185">Reference proteome</keyword>
<dbReference type="InterPro" id="IPR050950">
    <property type="entry name" value="HTH-type_LysR_regulators"/>
</dbReference>
<dbReference type="Gene3D" id="3.40.190.290">
    <property type="match status" value="1"/>
</dbReference>
<accession>A0ABT5IWN9</accession>
<dbReference type="PANTHER" id="PTHR30419">
    <property type="entry name" value="HTH-TYPE TRANSCRIPTIONAL REGULATOR YBHD"/>
    <property type="match status" value="1"/>
</dbReference>
<gene>
    <name evidence="6" type="ORF">PQU95_05685</name>
</gene>
<reference evidence="6 7" key="1">
    <citation type="submission" date="2023-01" db="EMBL/GenBank/DDBJ databases">
        <title>Novel species of the genus Vogesella isolated from rivers.</title>
        <authorList>
            <person name="Lu H."/>
        </authorList>
    </citation>
    <scope>NUCLEOTIDE SEQUENCE [LARGE SCALE GENOMIC DNA]</scope>
    <source>
        <strain evidence="6 7">DC21W</strain>
    </source>
</reference>
<evidence type="ECO:0000313" key="6">
    <source>
        <dbReference type="EMBL" id="MDC7716705.1"/>
    </source>
</evidence>
<dbReference type="CDD" id="cd08421">
    <property type="entry name" value="PBP2_LTTR_like_1"/>
    <property type="match status" value="1"/>
</dbReference>
<comment type="similarity">
    <text evidence="1">Belongs to the LysR transcriptional regulatory family.</text>
</comment>
<evidence type="ECO:0000256" key="3">
    <source>
        <dbReference type="ARBA" id="ARBA00023125"/>
    </source>
</evidence>
<proteinExistence type="inferred from homology"/>
<organism evidence="6 7">
    <name type="scientific">Vogesella aquatica</name>
    <dbReference type="NCBI Taxonomy" id="2984206"/>
    <lineage>
        <taxon>Bacteria</taxon>
        <taxon>Pseudomonadati</taxon>
        <taxon>Pseudomonadota</taxon>
        <taxon>Betaproteobacteria</taxon>
        <taxon>Neisseriales</taxon>
        <taxon>Chromobacteriaceae</taxon>
        <taxon>Vogesella</taxon>
    </lineage>
</organism>
<comment type="caution">
    <text evidence="6">The sequence shown here is derived from an EMBL/GenBank/DDBJ whole genome shotgun (WGS) entry which is preliminary data.</text>
</comment>
<dbReference type="InterPro" id="IPR036388">
    <property type="entry name" value="WH-like_DNA-bd_sf"/>
</dbReference>
<dbReference type="InterPro" id="IPR005119">
    <property type="entry name" value="LysR_subst-bd"/>
</dbReference>
<evidence type="ECO:0000259" key="5">
    <source>
        <dbReference type="PROSITE" id="PS50931"/>
    </source>
</evidence>
<dbReference type="Proteomes" id="UP001219956">
    <property type="component" value="Unassembled WGS sequence"/>
</dbReference>
<dbReference type="SUPFAM" id="SSF53850">
    <property type="entry name" value="Periplasmic binding protein-like II"/>
    <property type="match status" value="1"/>
</dbReference>
<dbReference type="RefSeq" id="WP_272751100.1">
    <property type="nucleotide sequence ID" value="NZ_JAQQLF010000006.1"/>
</dbReference>
<dbReference type="InterPro" id="IPR000847">
    <property type="entry name" value="LysR_HTH_N"/>
</dbReference>
<dbReference type="PROSITE" id="PS50931">
    <property type="entry name" value="HTH_LYSR"/>
    <property type="match status" value="1"/>
</dbReference>
<dbReference type="Pfam" id="PF03466">
    <property type="entry name" value="LysR_substrate"/>
    <property type="match status" value="1"/>
</dbReference>
<name>A0ABT5IWN9_9NEIS</name>
<evidence type="ECO:0000256" key="4">
    <source>
        <dbReference type="ARBA" id="ARBA00023163"/>
    </source>
</evidence>